<evidence type="ECO:0000313" key="2">
    <source>
        <dbReference type="EMBL" id="MBP2364747.1"/>
    </source>
</evidence>
<proteinExistence type="predicted"/>
<keyword evidence="3" id="KW-1185">Reference proteome</keyword>
<evidence type="ECO:0000313" key="3">
    <source>
        <dbReference type="Proteomes" id="UP001519295"/>
    </source>
</evidence>
<organism evidence="2 3">
    <name type="scientific">Pseudonocardia parietis</name>
    <dbReference type="NCBI Taxonomy" id="570936"/>
    <lineage>
        <taxon>Bacteria</taxon>
        <taxon>Bacillati</taxon>
        <taxon>Actinomycetota</taxon>
        <taxon>Actinomycetes</taxon>
        <taxon>Pseudonocardiales</taxon>
        <taxon>Pseudonocardiaceae</taxon>
        <taxon>Pseudonocardia</taxon>
    </lineage>
</organism>
<protein>
    <submittedName>
        <fullName evidence="2">Uncharacterized protein</fullName>
    </submittedName>
</protein>
<evidence type="ECO:0000256" key="1">
    <source>
        <dbReference type="SAM" id="MobiDB-lite"/>
    </source>
</evidence>
<feature type="region of interest" description="Disordered" evidence="1">
    <location>
        <begin position="1"/>
        <end position="32"/>
    </location>
</feature>
<comment type="caution">
    <text evidence="2">The sequence shown here is derived from an EMBL/GenBank/DDBJ whole genome shotgun (WGS) entry which is preliminary data.</text>
</comment>
<sequence length="32" mass="3708">MTARPAGHELRGRAVRPHEKGERAKCRNWYSS</sequence>
<feature type="compositionally biased region" description="Basic and acidic residues" evidence="1">
    <location>
        <begin position="1"/>
        <end position="25"/>
    </location>
</feature>
<gene>
    <name evidence="2" type="ORF">JOF36_000443</name>
</gene>
<name>A0ABS4VLF5_9PSEU</name>
<dbReference type="Proteomes" id="UP001519295">
    <property type="component" value="Unassembled WGS sequence"/>
</dbReference>
<accession>A0ABS4VLF5</accession>
<dbReference type="EMBL" id="JAGINU010000001">
    <property type="protein sequence ID" value="MBP2364747.1"/>
    <property type="molecule type" value="Genomic_DNA"/>
</dbReference>
<reference evidence="2 3" key="1">
    <citation type="submission" date="2021-03" db="EMBL/GenBank/DDBJ databases">
        <title>Sequencing the genomes of 1000 actinobacteria strains.</title>
        <authorList>
            <person name="Klenk H.-P."/>
        </authorList>
    </citation>
    <scope>NUCLEOTIDE SEQUENCE [LARGE SCALE GENOMIC DNA]</scope>
    <source>
        <strain evidence="2 3">DSM 45256</strain>
    </source>
</reference>